<sequence>MRIVSLVPSLTELLFDLGLSDEVVGITKFCVHPAAWFSTKRRVGGTKNVSPDIVYGLRPDLILASKEENVREQVEALQAFARVYVTDVADLRGALAMIREVGRLTERESQASELAEEIEAEFAALVAAPVPAAYFIWRSPWMVAGGDTFISDMMAHAGFTNVYGHLKRYPTVDPAEVTGLALLSSEPYPFKEPHAAELPNARSILVDGEMFSWYGSRLKHAPAYFRALRNSLP</sequence>
<accession>A0A4R8DJ13</accession>
<dbReference type="InterPro" id="IPR054828">
    <property type="entry name" value="Vit_B12_bind_prot"/>
</dbReference>
<proteinExistence type="predicted"/>
<keyword evidence="4" id="KW-1185">Reference proteome</keyword>
<dbReference type="InterPro" id="IPR050902">
    <property type="entry name" value="ABC_Transporter_SBP"/>
</dbReference>
<dbReference type="PANTHER" id="PTHR30535">
    <property type="entry name" value="VITAMIN B12-BINDING PROTEIN"/>
    <property type="match status" value="1"/>
</dbReference>
<comment type="caution">
    <text evidence="3">The sequence shown here is derived from an EMBL/GenBank/DDBJ whole genome shotgun (WGS) entry which is preliminary data.</text>
</comment>
<dbReference type="NCBIfam" id="NF038402">
    <property type="entry name" value="TroA_like"/>
    <property type="match status" value="1"/>
</dbReference>
<dbReference type="Pfam" id="PF01497">
    <property type="entry name" value="Peripla_BP_2"/>
    <property type="match status" value="1"/>
</dbReference>
<dbReference type="OrthoDB" id="9816357at2"/>
<dbReference type="EMBL" id="SODV01000002">
    <property type="protein sequence ID" value="TDW97314.1"/>
    <property type="molecule type" value="Genomic_DNA"/>
</dbReference>
<dbReference type="PANTHER" id="PTHR30535:SF35">
    <property type="entry name" value="PERIPLASMIC BINDING PROTEIN"/>
    <property type="match status" value="1"/>
</dbReference>
<protein>
    <submittedName>
        <fullName evidence="3">Substrate-binding family protein</fullName>
    </submittedName>
</protein>
<dbReference type="RefSeq" id="WP_133999333.1">
    <property type="nucleotide sequence ID" value="NZ_SODV01000002.1"/>
</dbReference>
<evidence type="ECO:0000313" key="4">
    <source>
        <dbReference type="Proteomes" id="UP000294498"/>
    </source>
</evidence>
<evidence type="ECO:0000256" key="1">
    <source>
        <dbReference type="ARBA" id="ARBA00022729"/>
    </source>
</evidence>
<dbReference type="SUPFAM" id="SSF53807">
    <property type="entry name" value="Helical backbone' metal receptor"/>
    <property type="match status" value="1"/>
</dbReference>
<keyword evidence="1" id="KW-0732">Signal</keyword>
<feature type="domain" description="Fe/B12 periplasmic-binding" evidence="2">
    <location>
        <begin position="2"/>
        <end position="233"/>
    </location>
</feature>
<dbReference type="AlphaFoldDB" id="A0A4R8DJ13"/>
<dbReference type="PROSITE" id="PS50983">
    <property type="entry name" value="FE_B12_PBP"/>
    <property type="match status" value="1"/>
</dbReference>
<organism evidence="3 4">
    <name type="scientific">Dinghuibacter silviterrae</name>
    <dbReference type="NCBI Taxonomy" id="1539049"/>
    <lineage>
        <taxon>Bacteria</taxon>
        <taxon>Pseudomonadati</taxon>
        <taxon>Bacteroidota</taxon>
        <taxon>Chitinophagia</taxon>
        <taxon>Chitinophagales</taxon>
        <taxon>Chitinophagaceae</taxon>
        <taxon>Dinghuibacter</taxon>
    </lineage>
</organism>
<dbReference type="Gene3D" id="3.40.50.1980">
    <property type="entry name" value="Nitrogenase molybdenum iron protein domain"/>
    <property type="match status" value="2"/>
</dbReference>
<evidence type="ECO:0000313" key="3">
    <source>
        <dbReference type="EMBL" id="TDW97314.1"/>
    </source>
</evidence>
<reference evidence="3 4" key="1">
    <citation type="submission" date="2019-03" db="EMBL/GenBank/DDBJ databases">
        <title>Genomic Encyclopedia of Type Strains, Phase IV (KMG-IV): sequencing the most valuable type-strain genomes for metagenomic binning, comparative biology and taxonomic classification.</title>
        <authorList>
            <person name="Goeker M."/>
        </authorList>
    </citation>
    <scope>NUCLEOTIDE SEQUENCE [LARGE SCALE GENOMIC DNA]</scope>
    <source>
        <strain evidence="3 4">DSM 100059</strain>
    </source>
</reference>
<evidence type="ECO:0000259" key="2">
    <source>
        <dbReference type="PROSITE" id="PS50983"/>
    </source>
</evidence>
<dbReference type="Proteomes" id="UP000294498">
    <property type="component" value="Unassembled WGS sequence"/>
</dbReference>
<dbReference type="InterPro" id="IPR002491">
    <property type="entry name" value="ABC_transptr_periplasmic_BD"/>
</dbReference>
<name>A0A4R8DJ13_9BACT</name>
<gene>
    <name evidence="3" type="ORF">EDB95_5161</name>
</gene>